<organism evidence="1 2">
    <name type="scientific">Macrostomum lignano</name>
    <dbReference type="NCBI Taxonomy" id="282301"/>
    <lineage>
        <taxon>Eukaryota</taxon>
        <taxon>Metazoa</taxon>
        <taxon>Spiralia</taxon>
        <taxon>Lophotrochozoa</taxon>
        <taxon>Platyhelminthes</taxon>
        <taxon>Rhabditophora</taxon>
        <taxon>Macrostomorpha</taxon>
        <taxon>Macrostomida</taxon>
        <taxon>Macrostomidae</taxon>
        <taxon>Macrostomum</taxon>
    </lineage>
</organism>
<keyword evidence="1" id="KW-1185">Reference proteome</keyword>
<dbReference type="AlphaFoldDB" id="A0A1I8JNI4"/>
<evidence type="ECO:0000313" key="2">
    <source>
        <dbReference type="WBParaSite" id="snap_masked-unitig_22022-processed-gene-0.0-mRNA-1"/>
    </source>
</evidence>
<protein>
    <submittedName>
        <fullName evidence="2">DEFENSIN domain-containing protein</fullName>
    </submittedName>
</protein>
<name>A0A1I8JNI4_9PLAT</name>
<evidence type="ECO:0000313" key="1">
    <source>
        <dbReference type="Proteomes" id="UP000095280"/>
    </source>
</evidence>
<reference evidence="2" key="1">
    <citation type="submission" date="2016-11" db="UniProtKB">
        <authorList>
            <consortium name="WormBaseParasite"/>
        </authorList>
    </citation>
    <scope>IDENTIFICATION</scope>
</reference>
<dbReference type="WBParaSite" id="snap_masked-unitig_22022-processed-gene-0.0-mRNA-1">
    <property type="protein sequence ID" value="snap_masked-unitig_22022-processed-gene-0.0-mRNA-1"/>
    <property type="gene ID" value="snap_masked-unitig_22022-processed-gene-0.0"/>
</dbReference>
<dbReference type="Proteomes" id="UP000095280">
    <property type="component" value="Unplaced"/>
</dbReference>
<accession>A0A1I8JNI4</accession>
<proteinExistence type="predicted"/>
<sequence length="59" mass="6554">RVPLPEGAVRAPQGIRGVPDPVLRAQHSHCHPVLGVLLGSASRRCRHGSRWKRRCGKKR</sequence>